<comment type="caution">
    <text evidence="2">The sequence shown here is derived from an EMBL/GenBank/DDBJ whole genome shotgun (WGS) entry which is preliminary data.</text>
</comment>
<keyword evidence="3" id="KW-1185">Reference proteome</keyword>
<reference evidence="2 3" key="1">
    <citation type="submission" date="2020-08" db="EMBL/GenBank/DDBJ databases">
        <title>Genome public.</title>
        <authorList>
            <person name="Liu C."/>
            <person name="Sun Q."/>
        </authorList>
    </citation>
    <scope>NUCLEOTIDE SEQUENCE [LARGE SCALE GENOMIC DNA]</scope>
    <source>
        <strain evidence="2 3">3_YM_SP_D4_24.mj</strain>
    </source>
</reference>
<sequence>MEILLDWYKSAVVFAPIGKPHKIPNKNAEAPKGVREKTECQNFLKDTRSGSSRLEETKMEDNTIAGNKEGKSVENQSRMPKRAEEIQICGNNKEKRKQKRQKKEKNRRFINRFSDL</sequence>
<dbReference type="RefSeq" id="WP_187557996.1">
    <property type="nucleotide sequence ID" value="NZ_JACRTP010000001.1"/>
</dbReference>
<gene>
    <name evidence="2" type="ORF">H8712_00305</name>
</gene>
<organism evidence="2 3">
    <name type="scientific">Blautia stercoris</name>
    <dbReference type="NCBI Taxonomy" id="871664"/>
    <lineage>
        <taxon>Bacteria</taxon>
        <taxon>Bacillati</taxon>
        <taxon>Bacillota</taxon>
        <taxon>Clostridia</taxon>
        <taxon>Lachnospirales</taxon>
        <taxon>Lachnospiraceae</taxon>
        <taxon>Blautia</taxon>
    </lineage>
</organism>
<protein>
    <submittedName>
        <fullName evidence="2">Uncharacterized protein</fullName>
    </submittedName>
</protein>
<accession>A0ABR7P6Q5</accession>
<dbReference type="Proteomes" id="UP000661649">
    <property type="component" value="Unassembled WGS sequence"/>
</dbReference>
<feature type="compositionally biased region" description="Basic residues" evidence="1">
    <location>
        <begin position="94"/>
        <end position="110"/>
    </location>
</feature>
<evidence type="ECO:0000256" key="1">
    <source>
        <dbReference type="SAM" id="MobiDB-lite"/>
    </source>
</evidence>
<feature type="compositionally biased region" description="Basic and acidic residues" evidence="1">
    <location>
        <begin position="32"/>
        <end position="61"/>
    </location>
</feature>
<dbReference type="EMBL" id="JACRTP010000001">
    <property type="protein sequence ID" value="MBC8627079.1"/>
    <property type="molecule type" value="Genomic_DNA"/>
</dbReference>
<name>A0ABR7P6Q5_9FIRM</name>
<proteinExistence type="predicted"/>
<evidence type="ECO:0000313" key="2">
    <source>
        <dbReference type="EMBL" id="MBC8627079.1"/>
    </source>
</evidence>
<feature type="region of interest" description="Disordered" evidence="1">
    <location>
        <begin position="18"/>
        <end position="116"/>
    </location>
</feature>
<evidence type="ECO:0000313" key="3">
    <source>
        <dbReference type="Proteomes" id="UP000661649"/>
    </source>
</evidence>